<keyword evidence="1" id="KW-1133">Transmembrane helix</keyword>
<feature type="transmembrane region" description="Helical" evidence="1">
    <location>
        <begin position="57"/>
        <end position="74"/>
    </location>
</feature>
<feature type="transmembrane region" description="Helical" evidence="1">
    <location>
        <begin position="175"/>
        <end position="193"/>
    </location>
</feature>
<evidence type="ECO:0000313" key="3">
    <source>
        <dbReference type="Proteomes" id="UP000326060"/>
    </source>
</evidence>
<accession>A0A5M9Z9G4</accession>
<protein>
    <submittedName>
        <fullName evidence="2">Uncharacterized protein</fullName>
    </submittedName>
</protein>
<keyword evidence="1" id="KW-0812">Transmembrane</keyword>
<dbReference type="Proteomes" id="UP000326060">
    <property type="component" value="Unassembled WGS sequence"/>
</dbReference>
<name>A0A5M9Z9G4_9BIFI</name>
<feature type="transmembrane region" description="Helical" evidence="1">
    <location>
        <begin position="150"/>
        <end position="168"/>
    </location>
</feature>
<evidence type="ECO:0000313" key="2">
    <source>
        <dbReference type="EMBL" id="KAA8815149.1"/>
    </source>
</evidence>
<comment type="caution">
    <text evidence="2">The sequence shown here is derived from an EMBL/GenBank/DDBJ whole genome shotgun (WGS) entry which is preliminary data.</text>
</comment>
<evidence type="ECO:0000256" key="1">
    <source>
        <dbReference type="SAM" id="Phobius"/>
    </source>
</evidence>
<organism evidence="2 3">
    <name type="scientific">Bifidobacterium callitrichos</name>
    <dbReference type="NCBI Taxonomy" id="762209"/>
    <lineage>
        <taxon>Bacteria</taxon>
        <taxon>Bacillati</taxon>
        <taxon>Actinomycetota</taxon>
        <taxon>Actinomycetes</taxon>
        <taxon>Bifidobacteriales</taxon>
        <taxon>Bifidobacteriaceae</taxon>
        <taxon>Bifidobacterium</taxon>
    </lineage>
</organism>
<feature type="transmembrane region" description="Helical" evidence="1">
    <location>
        <begin position="222"/>
        <end position="243"/>
    </location>
</feature>
<reference evidence="2 3" key="1">
    <citation type="journal article" date="2019" name="Syst. Appl. Microbiol.">
        <title>Characterization of Bifidobacterium species in feaces of the Egyptian fruit bat: Description of B. vespertilionis sp. nov. and B. rousetti sp. nov.</title>
        <authorList>
            <person name="Modesto M."/>
            <person name="Satti M."/>
            <person name="Watanabe K."/>
            <person name="Puglisi E."/>
            <person name="Morelli L."/>
            <person name="Huang C.-H."/>
            <person name="Liou J.-S."/>
            <person name="Miyashita M."/>
            <person name="Tamura T."/>
            <person name="Saito S."/>
            <person name="Mori K."/>
            <person name="Huang L."/>
            <person name="Sciavilla P."/>
            <person name="Sandri C."/>
            <person name="Spiezio C."/>
            <person name="Vitali F."/>
            <person name="Cavalieri D."/>
            <person name="Perpetuini G."/>
            <person name="Tofalo R."/>
            <person name="Bonetti A."/>
            <person name="Arita M."/>
            <person name="Mattarelli P."/>
        </authorList>
    </citation>
    <scope>NUCLEOTIDE SEQUENCE [LARGE SCALE GENOMIC DNA]</scope>
    <source>
        <strain evidence="2 3">RST27</strain>
    </source>
</reference>
<feature type="transmembrane region" description="Helical" evidence="1">
    <location>
        <begin position="199"/>
        <end position="215"/>
    </location>
</feature>
<dbReference type="AlphaFoldDB" id="A0A5M9Z9G4"/>
<proteinExistence type="predicted"/>
<keyword evidence="1" id="KW-0472">Membrane</keyword>
<feature type="transmembrane region" description="Helical" evidence="1">
    <location>
        <begin position="86"/>
        <end position="106"/>
    </location>
</feature>
<feature type="transmembrane region" description="Helical" evidence="1">
    <location>
        <begin position="118"/>
        <end position="138"/>
    </location>
</feature>
<gene>
    <name evidence="2" type="ORF">EMB92_10835</name>
</gene>
<dbReference type="EMBL" id="RZJP01000005">
    <property type="protein sequence ID" value="KAA8815149.1"/>
    <property type="molecule type" value="Genomic_DNA"/>
</dbReference>
<sequence length="378" mass="42551">MRVNKPFTPNPLFPSAFISGNTINTTSNMMNMAMLVALLVASIAAIIRYWRAPNSGIVGFLAIVLMGFGMFWMLNLPSGMRLADAINNSGVSSMCFIIAFTMFIGYDEQVWNDVLNAIFVLCAGFTAVALFETVRFVSEYGFSVRLLTSAAVYSITHAMLLMYANLLFNKNSVGNYFVLTFVEIVTLTVLSLILQSRSWSVHGVILLLIFVFKVSNRFKQKLFVRVCIFILIAMLIAVFWNYLALFTSSISNRMNSDSRSGQLMAFFSQVSMRDLLFGQGIDASYFVFGTQYQYLDNLVLLTMFKYGAVPTLIYVILLIVPIVYGLSYKRSMSRPMAPFMLAWLASMLGFSIYVSFAINIYNVVAYILIGRFFALYRS</sequence>
<feature type="transmembrane region" description="Helical" evidence="1">
    <location>
        <begin position="303"/>
        <end position="324"/>
    </location>
</feature>
<feature type="transmembrane region" description="Helical" evidence="1">
    <location>
        <begin position="29"/>
        <end position="50"/>
    </location>
</feature>
<dbReference type="RefSeq" id="WP_150394892.1">
    <property type="nucleotide sequence ID" value="NZ_RZJP01000005.1"/>
</dbReference>